<feature type="domain" description="HTH cro/C1-type" evidence="1">
    <location>
        <begin position="4"/>
        <end position="58"/>
    </location>
</feature>
<evidence type="ECO:0000313" key="3">
    <source>
        <dbReference type="Proteomes" id="UP000605201"/>
    </source>
</evidence>
<evidence type="ECO:0000313" key="2">
    <source>
        <dbReference type="EMBL" id="MBC8430396.1"/>
    </source>
</evidence>
<dbReference type="AlphaFoldDB" id="A0A8J6NNE3"/>
<dbReference type="Pfam" id="PF01381">
    <property type="entry name" value="HTH_3"/>
    <property type="match status" value="1"/>
</dbReference>
<accession>A0A8J6NNE3</accession>
<protein>
    <submittedName>
        <fullName evidence="2">Helix-turn-helix transcriptional regulator</fullName>
    </submittedName>
</protein>
<dbReference type="CDD" id="cd00093">
    <property type="entry name" value="HTH_XRE"/>
    <property type="match status" value="1"/>
</dbReference>
<dbReference type="SMART" id="SM00530">
    <property type="entry name" value="HTH_XRE"/>
    <property type="match status" value="1"/>
</dbReference>
<proteinExistence type="predicted"/>
<dbReference type="EMBL" id="JACNIG010000035">
    <property type="protein sequence ID" value="MBC8430396.1"/>
    <property type="molecule type" value="Genomic_DNA"/>
</dbReference>
<sequence>MNPVKRERLEKGWTQIELARRIGVKQATVAKWEREGAVYRQATRQKLAKVFGISETSFS</sequence>
<evidence type="ECO:0000259" key="1">
    <source>
        <dbReference type="PROSITE" id="PS50943"/>
    </source>
</evidence>
<dbReference type="Proteomes" id="UP000605201">
    <property type="component" value="Unassembled WGS sequence"/>
</dbReference>
<name>A0A8J6NNE3_9BACT</name>
<dbReference type="GO" id="GO:0003677">
    <property type="term" value="F:DNA binding"/>
    <property type="evidence" value="ECO:0007669"/>
    <property type="project" value="InterPro"/>
</dbReference>
<reference evidence="2 3" key="1">
    <citation type="submission" date="2020-08" db="EMBL/GenBank/DDBJ databases">
        <title>Bridging the membrane lipid divide: bacteria of the FCB group superphylum have the potential to synthesize archaeal ether lipids.</title>
        <authorList>
            <person name="Villanueva L."/>
            <person name="Von Meijenfeldt F.A.B."/>
            <person name="Westbye A.B."/>
            <person name="Yadav S."/>
            <person name="Hopmans E.C."/>
            <person name="Dutilh B.E."/>
            <person name="Sinninghe Damste J.S."/>
        </authorList>
    </citation>
    <scope>NUCLEOTIDE SEQUENCE [LARGE SCALE GENOMIC DNA]</scope>
    <source>
        <strain evidence="2">NIOZ-UU17</strain>
    </source>
</reference>
<dbReference type="SUPFAM" id="SSF47413">
    <property type="entry name" value="lambda repressor-like DNA-binding domains"/>
    <property type="match status" value="1"/>
</dbReference>
<dbReference type="Gene3D" id="1.10.260.40">
    <property type="entry name" value="lambda repressor-like DNA-binding domains"/>
    <property type="match status" value="1"/>
</dbReference>
<organism evidence="2 3">
    <name type="scientific">Candidatus Desulfatibia vada</name>
    <dbReference type="NCBI Taxonomy" id="2841696"/>
    <lineage>
        <taxon>Bacteria</taxon>
        <taxon>Pseudomonadati</taxon>
        <taxon>Thermodesulfobacteriota</taxon>
        <taxon>Desulfobacteria</taxon>
        <taxon>Desulfobacterales</taxon>
        <taxon>Desulfobacterales incertae sedis</taxon>
        <taxon>Candidatus Desulfatibia</taxon>
    </lineage>
</organism>
<dbReference type="InterPro" id="IPR001387">
    <property type="entry name" value="Cro/C1-type_HTH"/>
</dbReference>
<dbReference type="PROSITE" id="PS50943">
    <property type="entry name" value="HTH_CROC1"/>
    <property type="match status" value="1"/>
</dbReference>
<comment type="caution">
    <text evidence="2">The sequence shown here is derived from an EMBL/GenBank/DDBJ whole genome shotgun (WGS) entry which is preliminary data.</text>
</comment>
<gene>
    <name evidence="2" type="ORF">H8D96_00605</name>
</gene>
<dbReference type="InterPro" id="IPR010982">
    <property type="entry name" value="Lambda_DNA-bd_dom_sf"/>
</dbReference>